<reference evidence="2" key="1">
    <citation type="submission" date="2022-11" db="UniProtKB">
        <authorList>
            <consortium name="WormBaseParasite"/>
        </authorList>
    </citation>
    <scope>IDENTIFICATION</scope>
</reference>
<sequence>MLRRYAPSQSPANNKIKPLVSVRVPEASDDTKRKRKSAPVTAIAKLDMSEFRSPYSTMALGKSSIDLIALKSSSEHDKIIQQLLNKPFKCPLPGYICGNSTRTLGLRRSL</sequence>
<dbReference type="Proteomes" id="UP000887579">
    <property type="component" value="Unplaced"/>
</dbReference>
<dbReference type="WBParaSite" id="ES5_v2.g18660.t1">
    <property type="protein sequence ID" value="ES5_v2.g18660.t1"/>
    <property type="gene ID" value="ES5_v2.g18660"/>
</dbReference>
<protein>
    <submittedName>
        <fullName evidence="2">Uncharacterized protein</fullName>
    </submittedName>
</protein>
<organism evidence="1 2">
    <name type="scientific">Panagrolaimus sp. ES5</name>
    <dbReference type="NCBI Taxonomy" id="591445"/>
    <lineage>
        <taxon>Eukaryota</taxon>
        <taxon>Metazoa</taxon>
        <taxon>Ecdysozoa</taxon>
        <taxon>Nematoda</taxon>
        <taxon>Chromadorea</taxon>
        <taxon>Rhabditida</taxon>
        <taxon>Tylenchina</taxon>
        <taxon>Panagrolaimomorpha</taxon>
        <taxon>Panagrolaimoidea</taxon>
        <taxon>Panagrolaimidae</taxon>
        <taxon>Panagrolaimus</taxon>
    </lineage>
</organism>
<name>A0AC34FMY2_9BILA</name>
<proteinExistence type="predicted"/>
<evidence type="ECO:0000313" key="2">
    <source>
        <dbReference type="WBParaSite" id="ES5_v2.g18660.t1"/>
    </source>
</evidence>
<evidence type="ECO:0000313" key="1">
    <source>
        <dbReference type="Proteomes" id="UP000887579"/>
    </source>
</evidence>
<accession>A0AC34FMY2</accession>